<sequence length="134" mass="14944">MGDTRPVAQADGRGFSKLEMEESGGESRQLVASARMKNYNISSMLYLVSLCTYQWKGEGKDSWIHDGFLFPLAFFRIFSAANLRRAFGLLDLKNSDFFGPSLAFSGECTRTLNIGPNISVWYENITREILAGVA</sequence>
<keyword evidence="2" id="KW-1185">Reference proteome</keyword>
<dbReference type="AlphaFoldDB" id="A0A2A6C274"/>
<evidence type="ECO:0000313" key="1">
    <source>
        <dbReference type="EnsemblMetazoa" id="PPA40505.1"/>
    </source>
</evidence>
<evidence type="ECO:0000313" key="2">
    <source>
        <dbReference type="Proteomes" id="UP000005239"/>
    </source>
</evidence>
<accession>A0A8R1Z1G5</accession>
<name>A0A2A6C274_PRIPA</name>
<accession>A0A2A6C274</accession>
<reference evidence="1" key="2">
    <citation type="submission" date="2022-06" db="UniProtKB">
        <authorList>
            <consortium name="EnsemblMetazoa"/>
        </authorList>
    </citation>
    <scope>IDENTIFICATION</scope>
    <source>
        <strain evidence="1">PS312</strain>
    </source>
</reference>
<reference evidence="2" key="1">
    <citation type="journal article" date="2008" name="Nat. Genet.">
        <title>The Pristionchus pacificus genome provides a unique perspective on nematode lifestyle and parasitism.</title>
        <authorList>
            <person name="Dieterich C."/>
            <person name="Clifton S.W."/>
            <person name="Schuster L.N."/>
            <person name="Chinwalla A."/>
            <person name="Delehaunty K."/>
            <person name="Dinkelacker I."/>
            <person name="Fulton L."/>
            <person name="Fulton R."/>
            <person name="Godfrey J."/>
            <person name="Minx P."/>
            <person name="Mitreva M."/>
            <person name="Roeseler W."/>
            <person name="Tian H."/>
            <person name="Witte H."/>
            <person name="Yang S.P."/>
            <person name="Wilson R.K."/>
            <person name="Sommer R.J."/>
        </authorList>
    </citation>
    <scope>NUCLEOTIDE SEQUENCE [LARGE SCALE GENOMIC DNA]</scope>
    <source>
        <strain evidence="2">PS312</strain>
    </source>
</reference>
<dbReference type="EnsemblMetazoa" id="PPA40505.1">
    <property type="protein sequence ID" value="PPA40505.1"/>
    <property type="gene ID" value="WBGene00278874"/>
</dbReference>
<gene>
    <name evidence="1" type="primary">WBGene00278874</name>
</gene>
<protein>
    <submittedName>
        <fullName evidence="1">Uncharacterized protein</fullName>
    </submittedName>
</protein>
<organism evidence="1 2">
    <name type="scientific">Pristionchus pacificus</name>
    <name type="common">Parasitic nematode worm</name>
    <dbReference type="NCBI Taxonomy" id="54126"/>
    <lineage>
        <taxon>Eukaryota</taxon>
        <taxon>Metazoa</taxon>
        <taxon>Ecdysozoa</taxon>
        <taxon>Nematoda</taxon>
        <taxon>Chromadorea</taxon>
        <taxon>Rhabditida</taxon>
        <taxon>Rhabditina</taxon>
        <taxon>Diplogasteromorpha</taxon>
        <taxon>Diplogasteroidea</taxon>
        <taxon>Neodiplogasteridae</taxon>
        <taxon>Pristionchus</taxon>
    </lineage>
</organism>
<proteinExistence type="predicted"/>
<dbReference type="Proteomes" id="UP000005239">
    <property type="component" value="Unassembled WGS sequence"/>
</dbReference>